<dbReference type="Gene3D" id="3.40.30.10">
    <property type="entry name" value="Glutaredoxin"/>
    <property type="match status" value="1"/>
</dbReference>
<name>A0A091B212_9GAMM</name>
<dbReference type="RefSeq" id="WP_034213038.1">
    <property type="nucleotide sequence ID" value="NZ_AVCK01000026.1"/>
</dbReference>
<evidence type="ECO:0008006" key="3">
    <source>
        <dbReference type="Google" id="ProtNLM"/>
    </source>
</evidence>
<evidence type="ECO:0000313" key="1">
    <source>
        <dbReference type="EMBL" id="KFN45602.1"/>
    </source>
</evidence>
<dbReference type="Pfam" id="PF05768">
    <property type="entry name" value="Glrx-like"/>
    <property type="match status" value="1"/>
</dbReference>
<dbReference type="STRING" id="1384056.N787_12490"/>
<dbReference type="SUPFAM" id="SSF52833">
    <property type="entry name" value="Thioredoxin-like"/>
    <property type="match status" value="1"/>
</dbReference>
<organism evidence="1 2">
    <name type="scientific">Arenimonas metalli CF5-1</name>
    <dbReference type="NCBI Taxonomy" id="1384056"/>
    <lineage>
        <taxon>Bacteria</taxon>
        <taxon>Pseudomonadati</taxon>
        <taxon>Pseudomonadota</taxon>
        <taxon>Gammaproteobacteria</taxon>
        <taxon>Lysobacterales</taxon>
        <taxon>Lysobacteraceae</taxon>
        <taxon>Arenimonas</taxon>
    </lineage>
</organism>
<dbReference type="OrthoDB" id="8537427at2"/>
<reference evidence="1 2" key="1">
    <citation type="submission" date="2013-09" db="EMBL/GenBank/DDBJ databases">
        <title>Genome sequencing of Arenimonas metalli.</title>
        <authorList>
            <person name="Chen F."/>
            <person name="Wang G."/>
        </authorList>
    </citation>
    <scope>NUCLEOTIDE SEQUENCE [LARGE SCALE GENOMIC DNA]</scope>
    <source>
        <strain evidence="1 2">CF5-1</strain>
    </source>
</reference>
<dbReference type="PATRIC" id="fig|1384056.3.peg.1825"/>
<comment type="caution">
    <text evidence="1">The sequence shown here is derived from an EMBL/GenBank/DDBJ whole genome shotgun (WGS) entry which is preliminary data.</text>
</comment>
<keyword evidence="2" id="KW-1185">Reference proteome</keyword>
<evidence type="ECO:0000313" key="2">
    <source>
        <dbReference type="Proteomes" id="UP000029393"/>
    </source>
</evidence>
<sequence>MSLTLIQRDDCHLCDQAWEQLAAAGVADFASLWIDGDAALEARYGARIPVLRREADGAELDWPFSGEAVRRFLAA</sequence>
<dbReference type="Proteomes" id="UP000029393">
    <property type="component" value="Unassembled WGS sequence"/>
</dbReference>
<dbReference type="InterPro" id="IPR036249">
    <property type="entry name" value="Thioredoxin-like_sf"/>
</dbReference>
<dbReference type="AlphaFoldDB" id="A0A091B212"/>
<accession>A0A091B212</accession>
<proteinExistence type="predicted"/>
<dbReference type="EMBL" id="AVCK01000026">
    <property type="protein sequence ID" value="KFN45602.1"/>
    <property type="molecule type" value="Genomic_DNA"/>
</dbReference>
<dbReference type="InterPro" id="IPR008554">
    <property type="entry name" value="Glutaredoxin-like"/>
</dbReference>
<gene>
    <name evidence="1" type="ORF">N787_12490</name>
</gene>
<protein>
    <recommendedName>
        <fullName evidence="3">Glutaredoxin</fullName>
    </recommendedName>
</protein>
<dbReference type="eggNOG" id="COG0695">
    <property type="taxonomic scope" value="Bacteria"/>
</dbReference>